<dbReference type="AlphaFoldDB" id="A0A8D0FTZ2"/>
<dbReference type="Gene3D" id="3.10.100.10">
    <property type="entry name" value="Mannose-Binding Protein A, subunit A"/>
    <property type="match status" value="1"/>
</dbReference>
<evidence type="ECO:0008006" key="5">
    <source>
        <dbReference type="Google" id="ProtNLM"/>
    </source>
</evidence>
<reference evidence="3" key="1">
    <citation type="submission" date="2025-08" db="UniProtKB">
        <authorList>
            <consortium name="Ensembl"/>
        </authorList>
    </citation>
    <scope>IDENTIFICATION</scope>
</reference>
<evidence type="ECO:0000256" key="2">
    <source>
        <dbReference type="ARBA" id="ARBA00023157"/>
    </source>
</evidence>
<evidence type="ECO:0000256" key="1">
    <source>
        <dbReference type="ARBA" id="ARBA00022734"/>
    </source>
</evidence>
<sequence>MPELPGNGHEGGGCRLCPPNWMLRGTKCFWVGDEQKAWSQSREDCATRGAELLVPGGPEELVKGPMASWGGDWGHGWTWLNGSRLAPGW</sequence>
<keyword evidence="2" id="KW-1015">Disulfide bond</keyword>
<dbReference type="Ensembl" id="ENSSOCT00000020587.1">
    <property type="protein sequence ID" value="ENSSOCP00000020080.1"/>
    <property type="gene ID" value="ENSSOCG00000015035.1"/>
</dbReference>
<evidence type="ECO:0000313" key="4">
    <source>
        <dbReference type="Proteomes" id="UP000694551"/>
    </source>
</evidence>
<dbReference type="SUPFAM" id="SSF56436">
    <property type="entry name" value="C-type lectin-like"/>
    <property type="match status" value="1"/>
</dbReference>
<keyword evidence="4" id="KW-1185">Reference proteome</keyword>
<dbReference type="Proteomes" id="UP000694551">
    <property type="component" value="Unplaced"/>
</dbReference>
<evidence type="ECO:0000313" key="3">
    <source>
        <dbReference type="Ensembl" id="ENSSOCP00000020080.1"/>
    </source>
</evidence>
<dbReference type="PANTHER" id="PTHR46746">
    <property type="entry name" value="KILLER CELL LECTIN-LIKE RECEPTOR SUBFAMILY F MEMBER 2"/>
    <property type="match status" value="1"/>
</dbReference>
<accession>A0A8D0FTZ2</accession>
<protein>
    <recommendedName>
        <fullName evidence="5">C-type lectin domain-containing protein</fullName>
    </recommendedName>
</protein>
<proteinExistence type="predicted"/>
<dbReference type="InterPro" id="IPR016187">
    <property type="entry name" value="CTDL_fold"/>
</dbReference>
<dbReference type="InterPro" id="IPR051379">
    <property type="entry name" value="C-type_Lectin_Receptor_IMM"/>
</dbReference>
<dbReference type="PANTHER" id="PTHR46746:SF9">
    <property type="entry name" value="CD209 ANTIGEN-LIKE PROTEIN C-LIKE"/>
    <property type="match status" value="1"/>
</dbReference>
<name>A0A8D0FTZ2_STROC</name>
<organism evidence="3 4">
    <name type="scientific">Strix occidentalis caurina</name>
    <name type="common">northern spotted owl</name>
    <dbReference type="NCBI Taxonomy" id="311401"/>
    <lineage>
        <taxon>Eukaryota</taxon>
        <taxon>Metazoa</taxon>
        <taxon>Chordata</taxon>
        <taxon>Craniata</taxon>
        <taxon>Vertebrata</taxon>
        <taxon>Euteleostomi</taxon>
        <taxon>Archelosauria</taxon>
        <taxon>Archosauria</taxon>
        <taxon>Dinosauria</taxon>
        <taxon>Saurischia</taxon>
        <taxon>Theropoda</taxon>
        <taxon>Coelurosauria</taxon>
        <taxon>Aves</taxon>
        <taxon>Neognathae</taxon>
        <taxon>Neoaves</taxon>
        <taxon>Telluraves</taxon>
        <taxon>Strigiformes</taxon>
        <taxon>Strigidae</taxon>
        <taxon>Strix</taxon>
    </lineage>
</organism>
<reference evidence="3" key="2">
    <citation type="submission" date="2025-09" db="UniProtKB">
        <authorList>
            <consortium name="Ensembl"/>
        </authorList>
    </citation>
    <scope>IDENTIFICATION</scope>
</reference>
<dbReference type="GO" id="GO:0030246">
    <property type="term" value="F:carbohydrate binding"/>
    <property type="evidence" value="ECO:0007669"/>
    <property type="project" value="UniProtKB-KW"/>
</dbReference>
<dbReference type="InterPro" id="IPR016186">
    <property type="entry name" value="C-type_lectin-like/link_sf"/>
</dbReference>
<keyword evidence="1" id="KW-0430">Lectin</keyword>